<reference evidence="2" key="1">
    <citation type="submission" date="2016-11" db="UniProtKB">
        <authorList>
            <consortium name="WormBaseParasite"/>
        </authorList>
    </citation>
    <scope>IDENTIFICATION</scope>
</reference>
<dbReference type="InterPro" id="IPR004122">
    <property type="entry name" value="BAF_prot"/>
</dbReference>
<keyword evidence="1" id="KW-1185">Reference proteome</keyword>
<dbReference type="SUPFAM" id="SSF47798">
    <property type="entry name" value="Barrier-to-autointegration factor, BAF"/>
    <property type="match status" value="1"/>
</dbReference>
<proteinExistence type="predicted"/>
<name>A0A1I8A6Z2_9BILA</name>
<dbReference type="Gene3D" id="1.10.150.40">
    <property type="entry name" value="Barrier-to-autointegration factor, BAF"/>
    <property type="match status" value="1"/>
</dbReference>
<accession>A0A1I8A6Z2</accession>
<evidence type="ECO:0000313" key="1">
    <source>
        <dbReference type="Proteomes" id="UP000095287"/>
    </source>
</evidence>
<organism evidence="1 2">
    <name type="scientific">Steinernema glaseri</name>
    <dbReference type="NCBI Taxonomy" id="37863"/>
    <lineage>
        <taxon>Eukaryota</taxon>
        <taxon>Metazoa</taxon>
        <taxon>Ecdysozoa</taxon>
        <taxon>Nematoda</taxon>
        <taxon>Chromadorea</taxon>
        <taxon>Rhabditida</taxon>
        <taxon>Tylenchina</taxon>
        <taxon>Panagrolaimomorpha</taxon>
        <taxon>Strongyloidoidea</taxon>
        <taxon>Steinernematidae</taxon>
        <taxon>Steinernema</taxon>
    </lineage>
</organism>
<dbReference type="InterPro" id="IPR036617">
    <property type="entry name" value="BAF_sf"/>
</dbReference>
<dbReference type="WBParaSite" id="L893_g33314.t1">
    <property type="protein sequence ID" value="L893_g33314.t1"/>
    <property type="gene ID" value="L893_g33314"/>
</dbReference>
<dbReference type="Proteomes" id="UP000095287">
    <property type="component" value="Unplaced"/>
</dbReference>
<dbReference type="Pfam" id="PF02961">
    <property type="entry name" value="SAM_BAF"/>
    <property type="match status" value="1"/>
</dbReference>
<protein>
    <submittedName>
        <fullName evidence="2">Barrier to autointegration factor</fullName>
    </submittedName>
</protein>
<dbReference type="GO" id="GO:0003677">
    <property type="term" value="F:DNA binding"/>
    <property type="evidence" value="ECO:0007669"/>
    <property type="project" value="InterPro"/>
</dbReference>
<sequence length="120" mass="13730">MLLIRTYHEKHHYGQVSSSFVPFPFSMEVPSKKLESFVGARIDDKSVDKLPGIGSVALKELQKNGYDKAAKLFGRYLMCDEDEQQLKSFLLQNGVRKNRSYQGAVFKAFQAWSEQHLGTR</sequence>
<dbReference type="SMART" id="SM01023">
    <property type="entry name" value="BAF"/>
    <property type="match status" value="1"/>
</dbReference>
<dbReference type="AlphaFoldDB" id="A0A1I8A6Z2"/>
<evidence type="ECO:0000313" key="2">
    <source>
        <dbReference type="WBParaSite" id="L893_g33314.t1"/>
    </source>
</evidence>